<proteinExistence type="predicted"/>
<comment type="caution">
    <text evidence="1">The sequence shown here is derived from an EMBL/GenBank/DDBJ whole genome shotgun (WGS) entry which is preliminary data.</text>
</comment>
<organism evidence="1 2">
    <name type="scientific">Manduca sexta</name>
    <name type="common">Tobacco hawkmoth</name>
    <name type="synonym">Tobacco hornworm</name>
    <dbReference type="NCBI Taxonomy" id="7130"/>
    <lineage>
        <taxon>Eukaryota</taxon>
        <taxon>Metazoa</taxon>
        <taxon>Ecdysozoa</taxon>
        <taxon>Arthropoda</taxon>
        <taxon>Hexapoda</taxon>
        <taxon>Insecta</taxon>
        <taxon>Pterygota</taxon>
        <taxon>Neoptera</taxon>
        <taxon>Endopterygota</taxon>
        <taxon>Lepidoptera</taxon>
        <taxon>Glossata</taxon>
        <taxon>Ditrysia</taxon>
        <taxon>Bombycoidea</taxon>
        <taxon>Sphingidae</taxon>
        <taxon>Sphinginae</taxon>
        <taxon>Sphingini</taxon>
        <taxon>Manduca</taxon>
    </lineage>
</organism>
<evidence type="ECO:0000313" key="2">
    <source>
        <dbReference type="Proteomes" id="UP000791440"/>
    </source>
</evidence>
<gene>
    <name evidence="1" type="ORF">O3G_MSEX013090</name>
</gene>
<name>A0A922CXP8_MANSE</name>
<keyword evidence="2" id="KW-1185">Reference proteome</keyword>
<reference evidence="1" key="1">
    <citation type="journal article" date="2016" name="Insect Biochem. Mol. Biol.">
        <title>Multifaceted biological insights from a draft genome sequence of the tobacco hornworm moth, Manduca sexta.</title>
        <authorList>
            <person name="Kanost M.R."/>
            <person name="Arrese E.L."/>
            <person name="Cao X."/>
            <person name="Chen Y.R."/>
            <person name="Chellapilla S."/>
            <person name="Goldsmith M.R."/>
            <person name="Grosse-Wilde E."/>
            <person name="Heckel D.G."/>
            <person name="Herndon N."/>
            <person name="Jiang H."/>
            <person name="Papanicolaou A."/>
            <person name="Qu J."/>
            <person name="Soulages J.L."/>
            <person name="Vogel H."/>
            <person name="Walters J."/>
            <person name="Waterhouse R.M."/>
            <person name="Ahn S.J."/>
            <person name="Almeida F.C."/>
            <person name="An C."/>
            <person name="Aqrawi P."/>
            <person name="Bretschneider A."/>
            <person name="Bryant W.B."/>
            <person name="Bucks S."/>
            <person name="Chao H."/>
            <person name="Chevignon G."/>
            <person name="Christen J.M."/>
            <person name="Clarke D.F."/>
            <person name="Dittmer N.T."/>
            <person name="Ferguson L.C.F."/>
            <person name="Garavelou S."/>
            <person name="Gordon K.H.J."/>
            <person name="Gunaratna R.T."/>
            <person name="Han Y."/>
            <person name="Hauser F."/>
            <person name="He Y."/>
            <person name="Heidel-Fischer H."/>
            <person name="Hirsh A."/>
            <person name="Hu Y."/>
            <person name="Jiang H."/>
            <person name="Kalra D."/>
            <person name="Klinner C."/>
            <person name="Konig C."/>
            <person name="Kovar C."/>
            <person name="Kroll A.R."/>
            <person name="Kuwar S.S."/>
            <person name="Lee S.L."/>
            <person name="Lehman R."/>
            <person name="Li K."/>
            <person name="Li Z."/>
            <person name="Liang H."/>
            <person name="Lovelace S."/>
            <person name="Lu Z."/>
            <person name="Mansfield J.H."/>
            <person name="McCulloch K.J."/>
            <person name="Mathew T."/>
            <person name="Morton B."/>
            <person name="Muzny D.M."/>
            <person name="Neunemann D."/>
            <person name="Ongeri F."/>
            <person name="Pauchet Y."/>
            <person name="Pu L.L."/>
            <person name="Pyrousis I."/>
            <person name="Rao X.J."/>
            <person name="Redding A."/>
            <person name="Roesel C."/>
            <person name="Sanchez-Gracia A."/>
            <person name="Schaack S."/>
            <person name="Shukla A."/>
            <person name="Tetreau G."/>
            <person name="Wang Y."/>
            <person name="Xiong G.H."/>
            <person name="Traut W."/>
            <person name="Walsh T.K."/>
            <person name="Worley K.C."/>
            <person name="Wu D."/>
            <person name="Wu W."/>
            <person name="Wu Y.Q."/>
            <person name="Zhang X."/>
            <person name="Zou Z."/>
            <person name="Zucker H."/>
            <person name="Briscoe A.D."/>
            <person name="Burmester T."/>
            <person name="Clem R.J."/>
            <person name="Feyereisen R."/>
            <person name="Grimmelikhuijzen C.J.P."/>
            <person name="Hamodrakas S.J."/>
            <person name="Hansson B.S."/>
            <person name="Huguet E."/>
            <person name="Jermiin L.S."/>
            <person name="Lan Q."/>
            <person name="Lehman H.K."/>
            <person name="Lorenzen M."/>
            <person name="Merzendorfer H."/>
            <person name="Michalopoulos I."/>
            <person name="Morton D.B."/>
            <person name="Muthukrishnan S."/>
            <person name="Oakeshott J.G."/>
            <person name="Palmer W."/>
            <person name="Park Y."/>
            <person name="Passarelli A.L."/>
            <person name="Rozas J."/>
            <person name="Schwartz L.M."/>
            <person name="Smith W."/>
            <person name="Southgate A."/>
            <person name="Vilcinskas A."/>
            <person name="Vogt R."/>
            <person name="Wang P."/>
            <person name="Werren J."/>
            <person name="Yu X.Q."/>
            <person name="Zhou J.J."/>
            <person name="Brown S.J."/>
            <person name="Scherer S.E."/>
            <person name="Richards S."/>
            <person name="Blissard G.W."/>
        </authorList>
    </citation>
    <scope>NUCLEOTIDE SEQUENCE</scope>
</reference>
<reference evidence="1" key="2">
    <citation type="submission" date="2020-12" db="EMBL/GenBank/DDBJ databases">
        <authorList>
            <person name="Kanost M."/>
        </authorList>
    </citation>
    <scope>NUCLEOTIDE SEQUENCE</scope>
</reference>
<accession>A0A922CXP8</accession>
<sequence>MKLEYLNTKSPLANSLFRKLSLAYIIPKRYEIGTCDRSVVGDSSRRAQVQGQAGDATRPHRAAAPCRHAALLSADCGVCAACEGAGGTWRARASARLARSRQTARRDATLRESVGWAAPVCDGTPVEHKTKWRGRGDARAGLCARRASTQGRRYRDERGEASRARAVRRVMRRLERLSLPDSEPERRTPHDTMRHTLSSSALHKYAAILLLLQ</sequence>
<protein>
    <submittedName>
        <fullName evidence="1">Uncharacterized protein</fullName>
    </submittedName>
</protein>
<dbReference type="EMBL" id="JH668815">
    <property type="protein sequence ID" value="KAG6462157.1"/>
    <property type="molecule type" value="Genomic_DNA"/>
</dbReference>
<dbReference type="AlphaFoldDB" id="A0A922CXP8"/>
<dbReference type="Proteomes" id="UP000791440">
    <property type="component" value="Unassembled WGS sequence"/>
</dbReference>
<evidence type="ECO:0000313" key="1">
    <source>
        <dbReference type="EMBL" id="KAG6462157.1"/>
    </source>
</evidence>